<dbReference type="Gene3D" id="3.40.50.300">
    <property type="entry name" value="P-loop containing nucleotide triphosphate hydrolases"/>
    <property type="match status" value="1"/>
</dbReference>
<dbReference type="CDD" id="cd00464">
    <property type="entry name" value="SK"/>
    <property type="match status" value="1"/>
</dbReference>
<keyword evidence="6 11" id="KW-0547">Nucleotide-binding</keyword>
<dbReference type="AlphaFoldDB" id="A0A370H388"/>
<feature type="binding site" evidence="11">
    <location>
        <position position="23"/>
    </location>
    <ligand>
        <name>Mg(2+)</name>
        <dbReference type="ChEBI" id="CHEBI:18420"/>
    </ligand>
</feature>
<dbReference type="EMBL" id="QQAZ01000005">
    <property type="protein sequence ID" value="RDI50679.1"/>
    <property type="molecule type" value="Genomic_DNA"/>
</dbReference>
<dbReference type="PANTHER" id="PTHR21087">
    <property type="entry name" value="SHIKIMATE KINASE"/>
    <property type="match status" value="1"/>
</dbReference>
<evidence type="ECO:0000256" key="2">
    <source>
        <dbReference type="ARBA" id="ARBA00006997"/>
    </source>
</evidence>
<comment type="cofactor">
    <cofactor evidence="11">
        <name>Mg(2+)</name>
        <dbReference type="ChEBI" id="CHEBI:18420"/>
    </cofactor>
    <text evidence="11">Binds 1 Mg(2+) ion per subunit.</text>
</comment>
<dbReference type="GO" id="GO:0000287">
    <property type="term" value="F:magnesium ion binding"/>
    <property type="evidence" value="ECO:0007669"/>
    <property type="project" value="UniProtKB-UniRule"/>
</dbReference>
<dbReference type="PRINTS" id="PR01100">
    <property type="entry name" value="SHIKIMTKNASE"/>
</dbReference>
<feature type="compositionally biased region" description="Low complexity" evidence="12">
    <location>
        <begin position="396"/>
        <end position="405"/>
    </location>
</feature>
<gene>
    <name evidence="11" type="primary">aroK</name>
    <name evidence="13" type="ORF">DFR68_105156</name>
</gene>
<reference evidence="13 14" key="1">
    <citation type="submission" date="2018-07" db="EMBL/GenBank/DDBJ databases">
        <title>Genomic Encyclopedia of Type Strains, Phase IV (KMG-IV): sequencing the most valuable type-strain genomes for metagenomic binning, comparative biology and taxonomic classification.</title>
        <authorList>
            <person name="Goeker M."/>
        </authorList>
    </citation>
    <scope>NUCLEOTIDE SEQUENCE [LARGE SCALE GENOMIC DNA]</scope>
    <source>
        <strain evidence="13 14">DSM 44952</strain>
    </source>
</reference>
<dbReference type="InterPro" id="IPR023000">
    <property type="entry name" value="Shikimate_kinase_CS"/>
</dbReference>
<comment type="subunit">
    <text evidence="11">Monomer.</text>
</comment>
<organism evidence="13 14">
    <name type="scientific">Nocardia mexicana</name>
    <dbReference type="NCBI Taxonomy" id="279262"/>
    <lineage>
        <taxon>Bacteria</taxon>
        <taxon>Bacillati</taxon>
        <taxon>Actinomycetota</taxon>
        <taxon>Actinomycetes</taxon>
        <taxon>Mycobacteriales</taxon>
        <taxon>Nocardiaceae</taxon>
        <taxon>Nocardia</taxon>
    </lineage>
</organism>
<evidence type="ECO:0000313" key="13">
    <source>
        <dbReference type="EMBL" id="RDI50679.1"/>
    </source>
</evidence>
<evidence type="ECO:0000256" key="7">
    <source>
        <dbReference type="ARBA" id="ARBA00022777"/>
    </source>
</evidence>
<dbReference type="UniPathway" id="UPA00053">
    <property type="reaction ID" value="UER00088"/>
</dbReference>
<feature type="compositionally biased region" description="Polar residues" evidence="12">
    <location>
        <begin position="216"/>
        <end position="254"/>
    </location>
</feature>
<dbReference type="GO" id="GO:0009073">
    <property type="term" value="P:aromatic amino acid family biosynthetic process"/>
    <property type="evidence" value="ECO:0007669"/>
    <property type="project" value="UniProtKB-KW"/>
</dbReference>
<dbReference type="GO" id="GO:0005829">
    <property type="term" value="C:cytosol"/>
    <property type="evidence" value="ECO:0007669"/>
    <property type="project" value="TreeGrafter"/>
</dbReference>
<feature type="binding site" evidence="11">
    <location>
        <position position="143"/>
    </location>
    <ligand>
        <name>substrate</name>
    </ligand>
</feature>
<dbReference type="HAMAP" id="MF_00109">
    <property type="entry name" value="Shikimate_kinase"/>
    <property type="match status" value="1"/>
</dbReference>
<evidence type="ECO:0000256" key="3">
    <source>
        <dbReference type="ARBA" id="ARBA00012154"/>
    </source>
</evidence>
<dbReference type="OrthoDB" id="9800332at2"/>
<feature type="binding site" evidence="11">
    <location>
        <position position="124"/>
    </location>
    <ligand>
        <name>ATP</name>
        <dbReference type="ChEBI" id="CHEBI:30616"/>
    </ligand>
</feature>
<proteinExistence type="inferred from homology"/>
<keyword evidence="14" id="KW-1185">Reference proteome</keyword>
<dbReference type="SUPFAM" id="SSF52540">
    <property type="entry name" value="P-loop containing nucleoside triphosphate hydrolases"/>
    <property type="match status" value="1"/>
</dbReference>
<comment type="caution">
    <text evidence="13">The sequence shown here is derived from an EMBL/GenBank/DDBJ whole genome shotgun (WGS) entry which is preliminary data.</text>
</comment>
<evidence type="ECO:0000256" key="10">
    <source>
        <dbReference type="ARBA" id="ARBA00048567"/>
    </source>
</evidence>
<comment type="catalytic activity">
    <reaction evidence="10 11">
        <text>shikimate + ATP = 3-phosphoshikimate + ADP + H(+)</text>
        <dbReference type="Rhea" id="RHEA:13121"/>
        <dbReference type="ChEBI" id="CHEBI:15378"/>
        <dbReference type="ChEBI" id="CHEBI:30616"/>
        <dbReference type="ChEBI" id="CHEBI:36208"/>
        <dbReference type="ChEBI" id="CHEBI:145989"/>
        <dbReference type="ChEBI" id="CHEBI:456216"/>
        <dbReference type="EC" id="2.7.1.71"/>
    </reaction>
</comment>
<keyword evidence="11" id="KW-0963">Cytoplasm</keyword>
<comment type="subcellular location">
    <subcellularLocation>
        <location evidence="11">Cytoplasm</location>
    </subcellularLocation>
</comment>
<dbReference type="PROSITE" id="PS01128">
    <property type="entry name" value="SHIKIMATE_KINASE"/>
    <property type="match status" value="1"/>
</dbReference>
<dbReference type="PANTHER" id="PTHR21087:SF16">
    <property type="entry name" value="SHIKIMATE KINASE 1, CHLOROPLASTIC"/>
    <property type="match status" value="1"/>
</dbReference>
<dbReference type="InterPro" id="IPR027417">
    <property type="entry name" value="P-loop_NTPase"/>
</dbReference>
<feature type="binding site" evidence="11">
    <location>
        <position position="87"/>
    </location>
    <ligand>
        <name>substrate</name>
    </ligand>
</feature>
<comment type="pathway">
    <text evidence="1 11">Metabolic intermediate biosynthesis; chorismate biosynthesis; chorismate from D-erythrose 4-phosphate and phosphoenolpyruvate: step 5/7.</text>
</comment>
<feature type="binding site" evidence="11">
    <location>
        <position position="160"/>
    </location>
    <ligand>
        <name>ATP</name>
        <dbReference type="ChEBI" id="CHEBI:30616"/>
    </ligand>
</feature>
<evidence type="ECO:0000256" key="4">
    <source>
        <dbReference type="ARBA" id="ARBA00022605"/>
    </source>
</evidence>
<dbReference type="Proteomes" id="UP000255355">
    <property type="component" value="Unassembled WGS sequence"/>
</dbReference>
<dbReference type="GO" id="GO:0004765">
    <property type="term" value="F:shikimate kinase activity"/>
    <property type="evidence" value="ECO:0007669"/>
    <property type="project" value="UniProtKB-UniRule"/>
</dbReference>
<dbReference type="InterPro" id="IPR000623">
    <property type="entry name" value="Shikimate_kinase/TSH1"/>
</dbReference>
<evidence type="ECO:0000256" key="8">
    <source>
        <dbReference type="ARBA" id="ARBA00022840"/>
    </source>
</evidence>
<sequence>MIVQTDPRRPSVVLVGPPGAGKSTIGRKLARELGVDLYDTDAGIEQDAGRSIPEIFAADGEPEFRRMEERVVRRAILEHKGVVSLGGGAVLSAATRELLRGRTVVYLEISVAEGLRRTGASTNRPLLAGDDPGAKYRALMRERRPLYREVASIRVRTDGRSPGRVVRNILGKLGVEPVQPKPEPAPAAPADGEETGRRSRSRRRRRRGRGGKASNAAATESNSQTETNSAGAQQDSESPSTSVAPESNSATTDESAPKRRSRRSRRGGRRRSRSADTAESTDAERPAAPPQNSSGGDASKPRATARPSAASRADEGRPTGTGAAGATRTANRTRRSARRAAGAPGADRESDAAQAGSPSQGEPHSPPSDTATDSTRDSVATAPGIIGRGRTRRTATRTAGPPGTAHPSRAESEQQV</sequence>
<dbReference type="GO" id="GO:0009423">
    <property type="term" value="P:chorismate biosynthetic process"/>
    <property type="evidence" value="ECO:0007669"/>
    <property type="project" value="UniProtKB-UniRule"/>
</dbReference>
<feature type="compositionally biased region" description="Basic residues" evidence="12">
    <location>
        <begin position="258"/>
        <end position="272"/>
    </location>
</feature>
<evidence type="ECO:0000256" key="6">
    <source>
        <dbReference type="ARBA" id="ARBA00022741"/>
    </source>
</evidence>
<accession>A0A370H388</accession>
<dbReference type="EC" id="2.7.1.71" evidence="3 11"/>
<keyword evidence="7 11" id="KW-0418">Kinase</keyword>
<comment type="similarity">
    <text evidence="2 11">Belongs to the shikimate kinase family.</text>
</comment>
<keyword evidence="11" id="KW-0460">Magnesium</keyword>
<feature type="binding site" evidence="11">
    <location>
        <begin position="19"/>
        <end position="24"/>
    </location>
    <ligand>
        <name>ATP</name>
        <dbReference type="ChEBI" id="CHEBI:30616"/>
    </ligand>
</feature>
<dbReference type="InterPro" id="IPR031322">
    <property type="entry name" value="Shikimate/glucono_kinase"/>
</dbReference>
<evidence type="ECO:0000256" key="9">
    <source>
        <dbReference type="ARBA" id="ARBA00023141"/>
    </source>
</evidence>
<keyword evidence="11" id="KW-0479">Metal-binding</keyword>
<evidence type="ECO:0000256" key="1">
    <source>
        <dbReference type="ARBA" id="ARBA00004842"/>
    </source>
</evidence>
<evidence type="ECO:0000313" key="14">
    <source>
        <dbReference type="Proteomes" id="UP000255355"/>
    </source>
</evidence>
<evidence type="ECO:0000256" key="11">
    <source>
        <dbReference type="HAMAP-Rule" id="MF_00109"/>
    </source>
</evidence>
<keyword evidence="9 11" id="KW-0057">Aromatic amino acid biosynthesis</keyword>
<dbReference type="GO" id="GO:0005524">
    <property type="term" value="F:ATP binding"/>
    <property type="evidence" value="ECO:0007669"/>
    <property type="project" value="UniProtKB-UniRule"/>
</dbReference>
<feature type="binding site" evidence="11">
    <location>
        <position position="65"/>
    </location>
    <ligand>
        <name>substrate</name>
    </ligand>
</feature>
<keyword evidence="4 11" id="KW-0028">Amino-acid biosynthesis</keyword>
<evidence type="ECO:0000256" key="12">
    <source>
        <dbReference type="SAM" id="MobiDB-lite"/>
    </source>
</evidence>
<keyword evidence="8 11" id="KW-0067">ATP-binding</keyword>
<feature type="compositionally biased region" description="Basic residues" evidence="12">
    <location>
        <begin position="198"/>
        <end position="210"/>
    </location>
</feature>
<keyword evidence="5 11" id="KW-0808">Transferase</keyword>
<comment type="function">
    <text evidence="11">Catalyzes the specific phosphorylation of the 3-hydroxyl group of shikimic acid using ATP as a cosubstrate.</text>
</comment>
<feature type="compositionally biased region" description="Low complexity" evidence="12">
    <location>
        <begin position="301"/>
        <end position="311"/>
    </location>
</feature>
<name>A0A370H388_9NOCA</name>
<feature type="compositionally biased region" description="Polar residues" evidence="12">
    <location>
        <begin position="356"/>
        <end position="373"/>
    </location>
</feature>
<evidence type="ECO:0000256" key="5">
    <source>
        <dbReference type="ARBA" id="ARBA00022679"/>
    </source>
</evidence>
<feature type="region of interest" description="Disordered" evidence="12">
    <location>
        <begin position="171"/>
        <end position="416"/>
    </location>
</feature>
<dbReference type="STRING" id="1210089.GCA_001613165_02628"/>
<protein>
    <recommendedName>
        <fullName evidence="3 11">Shikimate kinase</fullName>
        <shortName evidence="11">SK</shortName>
        <ecNumber evidence="3 11">2.7.1.71</ecNumber>
    </recommendedName>
</protein>
<feature type="compositionally biased region" description="Low complexity" evidence="12">
    <location>
        <begin position="318"/>
        <end position="330"/>
    </location>
</feature>
<dbReference type="Pfam" id="PF01202">
    <property type="entry name" value="SKI"/>
    <property type="match status" value="1"/>
</dbReference>
<dbReference type="GO" id="GO:0008652">
    <property type="term" value="P:amino acid biosynthetic process"/>
    <property type="evidence" value="ECO:0007669"/>
    <property type="project" value="UniProtKB-KW"/>
</dbReference>
<feature type="binding site" evidence="11">
    <location>
        <position position="41"/>
    </location>
    <ligand>
        <name>substrate</name>
    </ligand>
</feature>